<evidence type="ECO:0000313" key="2">
    <source>
        <dbReference type="EMBL" id="KAH0572057.1"/>
    </source>
</evidence>
<evidence type="ECO:0000313" key="3">
    <source>
        <dbReference type="Proteomes" id="UP000018208"/>
    </source>
</evidence>
<accession>V6LU78</accession>
<dbReference type="EMBL" id="AUWU02000006">
    <property type="protein sequence ID" value="KAH0572057.1"/>
    <property type="molecule type" value="Genomic_DNA"/>
</dbReference>
<organism evidence="1">
    <name type="scientific">Spironucleus salmonicida</name>
    <dbReference type="NCBI Taxonomy" id="348837"/>
    <lineage>
        <taxon>Eukaryota</taxon>
        <taxon>Metamonada</taxon>
        <taxon>Diplomonadida</taxon>
        <taxon>Hexamitidae</taxon>
        <taxon>Hexamitinae</taxon>
        <taxon>Spironucleus</taxon>
    </lineage>
</organism>
<dbReference type="EMBL" id="KI546117">
    <property type="protein sequence ID" value="EST44359.1"/>
    <property type="molecule type" value="Genomic_DNA"/>
</dbReference>
<sequence length="623" mass="69680">MWTTRTERSSSYIKINKDTENIGPGSYKTNTSTLKASRYNGFAPFNSRSKKTSFLDAAVKRSQAVPPVGSYQPITAPTYLRGARPTNSFFCSATQRFVDVKSTAPGPGEYFQPQEIMEKQDTRPYQYIHLKDQIETVNSIPYNRPTLQKMDIESNERTQWISQTQNIHGPGPGFIAEKAEKIASDIVIVPVGGASTSLARVQHQMPWAKAPERMNAKPSILDQQRGPATYFIGRTQEPQCESSVFTSKTGRFDYIPDKSDVHGPGTYAVENYNSIQAKFYKQKQQQELQQEMRRRVEKIELLNSKLHPSIGPGAPVKQKLEGRQFFTPNELQMLQNPGVGDYTKEFVSNDFYGLNEKMLSQDAQNKLALKQTFQAQKWPETACSIPEKIITDGEEIPARNVQKPPQMSLISKQTDRFASAENASQLGPGSYDPASFYAAQRPKNFSQRPSNAFSSSYDRTDLYRHAIDSEKQELVTEQHKKRFFEEQGEKRQIGGNETAISFNRAKYSGANANLQFGSTIEKAQLNTLTAGRDLTVPGAGEYDVQNPQSRITTKINGQDRNQDYFGAIPDSLRAEIAGPASEKAANLMIQRRLAETGLGPGSYSKQGEVGKKSFNALSEDNMI</sequence>
<reference evidence="2" key="2">
    <citation type="submission" date="2020-12" db="EMBL/GenBank/DDBJ databases">
        <title>New Spironucleus salmonicida genome in near-complete chromosomes.</title>
        <authorList>
            <person name="Xu F."/>
            <person name="Kurt Z."/>
            <person name="Jimenez-Gonzalez A."/>
            <person name="Astvaldsson A."/>
            <person name="Andersson J.O."/>
            <person name="Svard S.G."/>
        </authorList>
    </citation>
    <scope>NUCLEOTIDE SEQUENCE</scope>
    <source>
        <strain evidence="2">ATCC 50377</strain>
    </source>
</reference>
<name>V6LU78_9EUKA</name>
<dbReference type="Proteomes" id="UP000018208">
    <property type="component" value="Unassembled WGS sequence"/>
</dbReference>
<dbReference type="AlphaFoldDB" id="V6LU78"/>
<dbReference type="OrthoDB" id="10249802at2759"/>
<protein>
    <submittedName>
        <fullName evidence="1">Uncharacterized protein</fullName>
    </submittedName>
</protein>
<gene>
    <name evidence="1" type="ORF">SS50377_15787</name>
    <name evidence="2" type="ORF">SS50377_26260</name>
</gene>
<reference evidence="1 2" key="1">
    <citation type="journal article" date="2014" name="PLoS Genet.">
        <title>The Genome of Spironucleus salmonicida Highlights a Fish Pathogen Adapted to Fluctuating Environments.</title>
        <authorList>
            <person name="Xu F."/>
            <person name="Jerlstrom-Hultqvist J."/>
            <person name="Einarsson E."/>
            <person name="Astvaldsson A."/>
            <person name="Svard S.G."/>
            <person name="Andersson J.O."/>
        </authorList>
    </citation>
    <scope>NUCLEOTIDE SEQUENCE</scope>
    <source>
        <strain evidence="2">ATCC 50377</strain>
    </source>
</reference>
<keyword evidence="3" id="KW-1185">Reference proteome</keyword>
<dbReference type="VEuPathDB" id="GiardiaDB:SS50377_26260"/>
<proteinExistence type="predicted"/>
<evidence type="ECO:0000313" key="1">
    <source>
        <dbReference type="EMBL" id="EST44359.1"/>
    </source>
</evidence>